<reference evidence="2" key="1">
    <citation type="journal article" date="2014" name="Front. Microbiol.">
        <title>High frequency of phylogenetically diverse reductive dehalogenase-homologous genes in deep subseafloor sedimentary metagenomes.</title>
        <authorList>
            <person name="Kawai M."/>
            <person name="Futagami T."/>
            <person name="Toyoda A."/>
            <person name="Takaki Y."/>
            <person name="Nishi S."/>
            <person name="Hori S."/>
            <person name="Arai W."/>
            <person name="Tsubouchi T."/>
            <person name="Morono Y."/>
            <person name="Uchiyama I."/>
            <person name="Ito T."/>
            <person name="Fujiyama A."/>
            <person name="Inagaki F."/>
            <person name="Takami H."/>
        </authorList>
    </citation>
    <scope>NUCLEOTIDE SEQUENCE</scope>
    <source>
        <strain evidence="2">Expedition CK06-06</strain>
    </source>
</reference>
<proteinExistence type="predicted"/>
<sequence>MASLFLTAELLGRQRTAITALAFAAAVMVGISPHILW</sequence>
<keyword evidence="1" id="KW-0812">Transmembrane</keyword>
<name>X1TGW0_9ZZZZ</name>
<organism evidence="2">
    <name type="scientific">marine sediment metagenome</name>
    <dbReference type="NCBI Taxonomy" id="412755"/>
    <lineage>
        <taxon>unclassified sequences</taxon>
        <taxon>metagenomes</taxon>
        <taxon>ecological metagenomes</taxon>
    </lineage>
</organism>
<accession>X1TGW0</accession>
<dbReference type="EMBL" id="BARW01008712">
    <property type="protein sequence ID" value="GAI86825.1"/>
    <property type="molecule type" value="Genomic_DNA"/>
</dbReference>
<protein>
    <submittedName>
        <fullName evidence="2">Uncharacterized protein</fullName>
    </submittedName>
</protein>
<gene>
    <name evidence="2" type="ORF">S12H4_17760</name>
</gene>
<feature type="transmembrane region" description="Helical" evidence="1">
    <location>
        <begin position="16"/>
        <end position="36"/>
    </location>
</feature>
<feature type="non-terminal residue" evidence="2">
    <location>
        <position position="37"/>
    </location>
</feature>
<comment type="caution">
    <text evidence="2">The sequence shown here is derived from an EMBL/GenBank/DDBJ whole genome shotgun (WGS) entry which is preliminary data.</text>
</comment>
<keyword evidence="1" id="KW-1133">Transmembrane helix</keyword>
<evidence type="ECO:0000256" key="1">
    <source>
        <dbReference type="SAM" id="Phobius"/>
    </source>
</evidence>
<dbReference type="AlphaFoldDB" id="X1TGW0"/>
<evidence type="ECO:0000313" key="2">
    <source>
        <dbReference type="EMBL" id="GAI86825.1"/>
    </source>
</evidence>
<keyword evidence="1" id="KW-0472">Membrane</keyword>